<evidence type="ECO:0000313" key="3">
    <source>
        <dbReference type="Proteomes" id="UP000002943"/>
    </source>
</evidence>
<dbReference type="PANTHER" id="PTHR43792:SF1">
    <property type="entry name" value="N-ACETYLTRANSFERASE DOMAIN-CONTAINING PROTEIN"/>
    <property type="match status" value="1"/>
</dbReference>
<gene>
    <name evidence="2" type="ORF">VIBC2010_09752</name>
</gene>
<dbReference type="Proteomes" id="UP000002943">
    <property type="component" value="Unassembled WGS sequence"/>
</dbReference>
<proteinExistence type="predicted"/>
<dbReference type="RefSeq" id="WP_009601325.1">
    <property type="nucleotide sequence ID" value="NZ_AEIU01000072.1"/>
</dbReference>
<dbReference type="InterPro" id="IPR000182">
    <property type="entry name" value="GNAT_dom"/>
</dbReference>
<protein>
    <submittedName>
        <fullName evidence="2">Putative acetyltransferase</fullName>
    </submittedName>
</protein>
<evidence type="ECO:0000313" key="2">
    <source>
        <dbReference type="EMBL" id="EFP96599.1"/>
    </source>
</evidence>
<dbReference type="Gene3D" id="3.40.630.30">
    <property type="match status" value="1"/>
</dbReference>
<evidence type="ECO:0000259" key="1">
    <source>
        <dbReference type="Pfam" id="PF13302"/>
    </source>
</evidence>
<comment type="caution">
    <text evidence="2">The sequence shown here is derived from an EMBL/GenBank/DDBJ whole genome shotgun (WGS) entry which is preliminary data.</text>
</comment>
<dbReference type="SUPFAM" id="SSF55729">
    <property type="entry name" value="Acyl-CoA N-acyltransferases (Nat)"/>
    <property type="match status" value="1"/>
</dbReference>
<dbReference type="InterPro" id="IPR051531">
    <property type="entry name" value="N-acetyltransferase"/>
</dbReference>
<reference evidence="2 3" key="1">
    <citation type="journal article" date="2012" name="Int. J. Syst. Evol. Microbiol.">
        <title>Vibrio caribbeanicus sp. nov., isolated from the marine sponge Scleritoderma cyanea.</title>
        <authorList>
            <person name="Hoffmann M."/>
            <person name="Monday S.R."/>
            <person name="Allard M.W."/>
            <person name="Strain E.A."/>
            <person name="Whittaker P."/>
            <person name="Naum M."/>
            <person name="McCarthy P.J."/>
            <person name="Lopez J.V."/>
            <person name="Fischer M."/>
            <person name="Brown E.W."/>
        </authorList>
    </citation>
    <scope>NUCLEOTIDE SEQUENCE [LARGE SCALE GENOMIC DNA]</scope>
    <source>
        <strain evidence="2 3">ATCC BAA-2122</strain>
    </source>
</reference>
<feature type="domain" description="N-acetyltransferase" evidence="1">
    <location>
        <begin position="8"/>
        <end position="146"/>
    </location>
</feature>
<keyword evidence="3" id="KW-1185">Reference proteome</keyword>
<dbReference type="PANTHER" id="PTHR43792">
    <property type="entry name" value="GNAT FAMILY, PUTATIVE (AFU_ORTHOLOGUE AFUA_3G00765)-RELATED-RELATED"/>
    <property type="match status" value="1"/>
</dbReference>
<sequence>MFKIETKRLFLRDMILSDVKSFVAISQERDYQEYYSEQDCQPELYEKLTRQFVDQANQLPRQAYQLAVECRATSQMIGVVCLRLESEDQASFGCGLATNRWGEGLMHEAARALLNYGFEHLKIHRIYAETISENCSAIKLCHSLKMRKEAHFAQHRFFKQRWWDTAVYAILRNEWLEINSREEI</sequence>
<accession>E3BJX1</accession>
<dbReference type="OrthoDB" id="9801656at2"/>
<dbReference type="AlphaFoldDB" id="E3BJX1"/>
<dbReference type="InterPro" id="IPR016181">
    <property type="entry name" value="Acyl_CoA_acyltransferase"/>
</dbReference>
<dbReference type="GO" id="GO:0016747">
    <property type="term" value="F:acyltransferase activity, transferring groups other than amino-acyl groups"/>
    <property type="evidence" value="ECO:0007669"/>
    <property type="project" value="InterPro"/>
</dbReference>
<keyword evidence="2" id="KW-0808">Transferase</keyword>
<organism evidence="2 3">
    <name type="scientific">Vibrio caribbeanicus ATCC BAA-2122</name>
    <dbReference type="NCBI Taxonomy" id="796620"/>
    <lineage>
        <taxon>Bacteria</taxon>
        <taxon>Pseudomonadati</taxon>
        <taxon>Pseudomonadota</taxon>
        <taxon>Gammaproteobacteria</taxon>
        <taxon>Vibrionales</taxon>
        <taxon>Vibrionaceae</taxon>
        <taxon>Vibrio</taxon>
    </lineage>
</organism>
<dbReference type="Pfam" id="PF13302">
    <property type="entry name" value="Acetyltransf_3"/>
    <property type="match status" value="1"/>
</dbReference>
<dbReference type="STRING" id="796620.VIBC2010_09752"/>
<dbReference type="EMBL" id="AEIU01000072">
    <property type="protein sequence ID" value="EFP96599.1"/>
    <property type="molecule type" value="Genomic_DNA"/>
</dbReference>
<dbReference type="eggNOG" id="COG1670">
    <property type="taxonomic scope" value="Bacteria"/>
</dbReference>
<name>E3BJX1_9VIBR</name>